<evidence type="ECO:0000256" key="7">
    <source>
        <dbReference type="ARBA" id="ARBA00043224"/>
    </source>
</evidence>
<keyword evidence="3" id="KW-0479">Metal-binding</keyword>
<feature type="domain" description="Isochorismatase-like" evidence="8">
    <location>
        <begin position="6"/>
        <end position="197"/>
    </location>
</feature>
<evidence type="ECO:0000256" key="3">
    <source>
        <dbReference type="ARBA" id="ARBA00022723"/>
    </source>
</evidence>
<dbReference type="Pfam" id="PF00857">
    <property type="entry name" value="Isochorismatase"/>
    <property type="match status" value="1"/>
</dbReference>
<evidence type="ECO:0000256" key="2">
    <source>
        <dbReference type="ARBA" id="ARBA00022642"/>
    </source>
</evidence>
<dbReference type="PANTHER" id="PTHR11080">
    <property type="entry name" value="PYRAZINAMIDASE/NICOTINAMIDASE"/>
    <property type="match status" value="1"/>
</dbReference>
<dbReference type="EMBL" id="LFZN01000076">
    <property type="protein sequence ID" value="KXT00314.1"/>
    <property type="molecule type" value="Genomic_DNA"/>
</dbReference>
<comment type="caution">
    <text evidence="9">The sequence shown here is derived from an EMBL/GenBank/DDBJ whole genome shotgun (WGS) entry which is preliminary data.</text>
</comment>
<evidence type="ECO:0000256" key="6">
    <source>
        <dbReference type="ARBA" id="ARBA00039017"/>
    </source>
</evidence>
<evidence type="ECO:0000313" key="10">
    <source>
        <dbReference type="Proteomes" id="UP000070133"/>
    </source>
</evidence>
<dbReference type="GO" id="GO:0019363">
    <property type="term" value="P:pyridine nucleotide biosynthetic process"/>
    <property type="evidence" value="ECO:0007669"/>
    <property type="project" value="UniProtKB-KW"/>
</dbReference>
<dbReference type="Gene3D" id="3.40.50.850">
    <property type="entry name" value="Isochorismatase-like"/>
    <property type="match status" value="1"/>
</dbReference>
<dbReference type="EC" id="3.5.1.19" evidence="6"/>
<dbReference type="InterPro" id="IPR000868">
    <property type="entry name" value="Isochorismatase-like_dom"/>
</dbReference>
<dbReference type="SUPFAM" id="SSF52499">
    <property type="entry name" value="Isochorismatase-like hydrolases"/>
    <property type="match status" value="1"/>
</dbReference>
<comment type="pathway">
    <text evidence="5">Cofactor biosynthesis; nicotinate biosynthesis; nicotinate from nicotinamide: step 1/1.</text>
</comment>
<evidence type="ECO:0000259" key="8">
    <source>
        <dbReference type="Pfam" id="PF00857"/>
    </source>
</evidence>
<gene>
    <name evidence="9" type="ORF">AC578_6461</name>
</gene>
<dbReference type="GO" id="GO:0046872">
    <property type="term" value="F:metal ion binding"/>
    <property type="evidence" value="ECO:0007669"/>
    <property type="project" value="UniProtKB-KW"/>
</dbReference>
<dbReference type="GO" id="GO:0008936">
    <property type="term" value="F:nicotinamidase activity"/>
    <property type="evidence" value="ECO:0007669"/>
    <property type="project" value="UniProtKB-EC"/>
</dbReference>
<dbReference type="OrthoDB" id="3341310at2759"/>
<evidence type="ECO:0000256" key="5">
    <source>
        <dbReference type="ARBA" id="ARBA00037900"/>
    </source>
</evidence>
<accession>A0A139HCW0</accession>
<dbReference type="InterPro" id="IPR052347">
    <property type="entry name" value="Isochorismatase_Nicotinamidase"/>
</dbReference>
<evidence type="ECO:0000313" key="9">
    <source>
        <dbReference type="EMBL" id="KXT00314.1"/>
    </source>
</evidence>
<proteinExistence type="inferred from homology"/>
<comment type="similarity">
    <text evidence="1">Belongs to the isochorismatase family.</text>
</comment>
<keyword evidence="10" id="KW-1185">Reference proteome</keyword>
<keyword evidence="2" id="KW-0662">Pyridine nucleotide biosynthesis</keyword>
<dbReference type="CDD" id="cd01011">
    <property type="entry name" value="nicotinamidase"/>
    <property type="match status" value="1"/>
</dbReference>
<name>A0A139HCW0_9PEZI</name>
<evidence type="ECO:0000256" key="4">
    <source>
        <dbReference type="ARBA" id="ARBA00022801"/>
    </source>
</evidence>
<sequence length="230" mass="25738">MAMIPALIVVDMQEDFCEPHGSLAVKGGREIAPKINELLNYPGWKLKIATRDVHPHDHISFASNHKDKKPFVDSHTIMNPENEGETQTTLLWPNHCVKDTFGVNLIPEIHSSQFDIVVSKGSDPRVESYSGFGPPFRNPKVSMTELDERMREQGITDVFCVGLAYDFCVKCTAVDAVEFGYRSFLVEDATKGVQHGSESLEKLRRELREAGVEVVGLEDEVLRGIREGKV</sequence>
<evidence type="ECO:0000256" key="1">
    <source>
        <dbReference type="ARBA" id="ARBA00006336"/>
    </source>
</evidence>
<dbReference type="STRING" id="321146.A0A139HCW0"/>
<keyword evidence="4" id="KW-0378">Hydrolase</keyword>
<dbReference type="AlphaFoldDB" id="A0A139HCW0"/>
<organism evidence="9 10">
    <name type="scientific">Pseudocercospora eumusae</name>
    <dbReference type="NCBI Taxonomy" id="321146"/>
    <lineage>
        <taxon>Eukaryota</taxon>
        <taxon>Fungi</taxon>
        <taxon>Dikarya</taxon>
        <taxon>Ascomycota</taxon>
        <taxon>Pezizomycotina</taxon>
        <taxon>Dothideomycetes</taxon>
        <taxon>Dothideomycetidae</taxon>
        <taxon>Mycosphaerellales</taxon>
        <taxon>Mycosphaerellaceae</taxon>
        <taxon>Pseudocercospora</taxon>
    </lineage>
</organism>
<dbReference type="Proteomes" id="UP000070133">
    <property type="component" value="Unassembled WGS sequence"/>
</dbReference>
<dbReference type="InterPro" id="IPR036380">
    <property type="entry name" value="Isochorismatase-like_sf"/>
</dbReference>
<dbReference type="PANTHER" id="PTHR11080:SF2">
    <property type="entry name" value="LD05707P"/>
    <property type="match status" value="1"/>
</dbReference>
<reference evidence="9 10" key="1">
    <citation type="submission" date="2015-07" db="EMBL/GenBank/DDBJ databases">
        <title>Comparative genomics of the Sigatoka disease complex on banana suggests a link between parallel evolutionary changes in Pseudocercospora fijiensis and Pseudocercospora eumusae and increased virulence on the banana host.</title>
        <authorList>
            <person name="Chang T.-C."/>
            <person name="Salvucci A."/>
            <person name="Crous P.W."/>
            <person name="Stergiopoulos I."/>
        </authorList>
    </citation>
    <scope>NUCLEOTIDE SEQUENCE [LARGE SCALE GENOMIC DNA]</scope>
    <source>
        <strain evidence="9 10">CBS 114824</strain>
    </source>
</reference>
<protein>
    <recommendedName>
        <fullName evidence="6">nicotinamidase</fullName>
        <ecNumber evidence="6">3.5.1.19</ecNumber>
    </recommendedName>
    <alternativeName>
        <fullName evidence="7">Nicotinamide deamidase</fullName>
    </alternativeName>
</protein>